<dbReference type="EMBL" id="JBHTCJ010000004">
    <property type="protein sequence ID" value="MFC7341872.1"/>
    <property type="molecule type" value="Genomic_DNA"/>
</dbReference>
<dbReference type="RefSeq" id="WP_380667167.1">
    <property type="nucleotide sequence ID" value="NZ_JBHTCJ010000004.1"/>
</dbReference>
<dbReference type="Proteomes" id="UP001596504">
    <property type="component" value="Unassembled WGS sequence"/>
</dbReference>
<accession>A0ABW2LH79</accession>
<reference evidence="2" key="1">
    <citation type="journal article" date="2019" name="Int. J. Syst. Evol. Microbiol.">
        <title>The Global Catalogue of Microorganisms (GCM) 10K type strain sequencing project: providing services to taxonomists for standard genome sequencing and annotation.</title>
        <authorList>
            <consortium name="The Broad Institute Genomics Platform"/>
            <consortium name="The Broad Institute Genome Sequencing Center for Infectious Disease"/>
            <person name="Wu L."/>
            <person name="Ma J."/>
        </authorList>
    </citation>
    <scope>NUCLEOTIDE SEQUENCE [LARGE SCALE GENOMIC DNA]</scope>
    <source>
        <strain evidence="2">WLHS5</strain>
    </source>
</reference>
<proteinExistence type="predicted"/>
<organism evidence="1 2">
    <name type="scientific">Saccharopolyspora griseoalba</name>
    <dbReference type="NCBI Taxonomy" id="1431848"/>
    <lineage>
        <taxon>Bacteria</taxon>
        <taxon>Bacillati</taxon>
        <taxon>Actinomycetota</taxon>
        <taxon>Actinomycetes</taxon>
        <taxon>Pseudonocardiales</taxon>
        <taxon>Pseudonocardiaceae</taxon>
        <taxon>Saccharopolyspora</taxon>
    </lineage>
</organism>
<name>A0ABW2LH79_9PSEU</name>
<comment type="caution">
    <text evidence="1">The sequence shown here is derived from an EMBL/GenBank/DDBJ whole genome shotgun (WGS) entry which is preliminary data.</text>
</comment>
<evidence type="ECO:0000313" key="1">
    <source>
        <dbReference type="EMBL" id="MFC7341872.1"/>
    </source>
</evidence>
<protein>
    <submittedName>
        <fullName evidence="1">Uncharacterized protein</fullName>
    </submittedName>
</protein>
<evidence type="ECO:0000313" key="2">
    <source>
        <dbReference type="Proteomes" id="UP001596504"/>
    </source>
</evidence>
<gene>
    <name evidence="1" type="ORF">ACFQRI_10650</name>
</gene>
<sequence>MDSNALLATLPAGDHRARASSALLVLPSQAVPQRTRVPRTQPAHVRELLTQRRVIDHGRRTTTACRRAM</sequence>
<keyword evidence="2" id="KW-1185">Reference proteome</keyword>